<dbReference type="RefSeq" id="WP_120014535.1">
    <property type="nucleotide sequence ID" value="NZ_QZWZ01000008.1"/>
</dbReference>
<reference evidence="1 2" key="1">
    <citation type="submission" date="2018-09" db="EMBL/GenBank/DDBJ databases">
        <title>Mesorhizobium carmichaelinearum sp. nov. isolated from Carmichaelinea spp. root nodules in New Zealand.</title>
        <authorList>
            <person name="De Meyer S.E."/>
        </authorList>
    </citation>
    <scope>NUCLEOTIDE SEQUENCE [LARGE SCALE GENOMIC DNA]</scope>
    <source>
        <strain evidence="1 2">ICMP19557</strain>
    </source>
</reference>
<proteinExistence type="predicted"/>
<accession>A0A3A5L0S3</accession>
<protein>
    <submittedName>
        <fullName evidence="1">Uncharacterized protein</fullName>
    </submittedName>
</protein>
<evidence type="ECO:0000313" key="2">
    <source>
        <dbReference type="Proteomes" id="UP000272706"/>
    </source>
</evidence>
<dbReference type="AlphaFoldDB" id="A0A3A5L0S3"/>
<sequence>MKKKKNQPVAKFAPVNRNLLHFPLARAAGAPLATRHRIRLDVPPYLIIVLHRQNKVGQGNRGMAKVWLRVPMSLITTRPDMARAPTRFDVDVLLRLTANSVMGKQRLIHEQAFAAGRKAILATGKKRQRNKLFYKHNDRYSQQPEETFKLALNQGGRSYVSALDAGSGKPNPYAEKAAGKAAYKAASKNLRQTIAGDQTLRFESMRQLLAALERATNKPGNYRSVERSLLYLSSVELVFAKWYVSGNNNRYEQRTIRFLDNVAHPVNGTVTISVNPEFLSTTGSYFAQIPLPLPLTSSETAQNFELWLHAFGQFHLDYKVRRKFADFCQLLGMQLTSSAELSRALDRALDQVNRHRAQNGRRETVKIENVPDTDTIAFKLVSRAMRQDDDDRYAP</sequence>
<comment type="caution">
    <text evidence="1">The sequence shown here is derived from an EMBL/GenBank/DDBJ whole genome shotgun (WGS) entry which is preliminary data.</text>
</comment>
<name>A0A3A5L0S3_9HYPH</name>
<evidence type="ECO:0000313" key="1">
    <source>
        <dbReference type="EMBL" id="RJT39762.1"/>
    </source>
</evidence>
<gene>
    <name evidence="1" type="ORF">D3227_13225</name>
</gene>
<keyword evidence="2" id="KW-1185">Reference proteome</keyword>
<organism evidence="1 2">
    <name type="scientific">Mesorhizobium waimense</name>
    <dbReference type="NCBI Taxonomy" id="1300307"/>
    <lineage>
        <taxon>Bacteria</taxon>
        <taxon>Pseudomonadati</taxon>
        <taxon>Pseudomonadota</taxon>
        <taxon>Alphaproteobacteria</taxon>
        <taxon>Hyphomicrobiales</taxon>
        <taxon>Phyllobacteriaceae</taxon>
        <taxon>Mesorhizobium</taxon>
    </lineage>
</organism>
<dbReference type="Proteomes" id="UP000272706">
    <property type="component" value="Unassembled WGS sequence"/>
</dbReference>
<dbReference type="EMBL" id="QZWZ01000008">
    <property type="protein sequence ID" value="RJT39762.1"/>
    <property type="molecule type" value="Genomic_DNA"/>
</dbReference>